<proteinExistence type="predicted"/>
<comment type="caution">
    <text evidence="2">The sequence shown here is derived from an EMBL/GenBank/DDBJ whole genome shotgun (WGS) entry which is preliminary data.</text>
</comment>
<name>A0A0F9HBR4_9ZZZZ</name>
<evidence type="ECO:0000313" key="2">
    <source>
        <dbReference type="EMBL" id="KKM09650.1"/>
    </source>
</evidence>
<dbReference type="AlphaFoldDB" id="A0A0F9HBR4"/>
<evidence type="ECO:0000256" key="1">
    <source>
        <dbReference type="SAM" id="MobiDB-lite"/>
    </source>
</evidence>
<organism evidence="2">
    <name type="scientific">marine sediment metagenome</name>
    <dbReference type="NCBI Taxonomy" id="412755"/>
    <lineage>
        <taxon>unclassified sequences</taxon>
        <taxon>metagenomes</taxon>
        <taxon>ecological metagenomes</taxon>
    </lineage>
</organism>
<protein>
    <submittedName>
        <fullName evidence="2">Uncharacterized protein</fullName>
    </submittedName>
</protein>
<dbReference type="EMBL" id="LAZR01015524">
    <property type="protein sequence ID" value="KKM09650.1"/>
    <property type="molecule type" value="Genomic_DNA"/>
</dbReference>
<accession>A0A0F9HBR4</accession>
<sequence>MVMPRGNPLAAPIAALKQMGETANVTIQGLGTGITRAASGTLDALVAGIPPLPGLPGAPAAGAGLPTAQQLLPANLTQALGQVENLLIPPGLPRPTQILRGATRPTPPQPPDEPTAPPTPATNTGAVASRRQVAERRGM</sequence>
<gene>
    <name evidence="2" type="ORF">LCGC14_1722630</name>
</gene>
<feature type="compositionally biased region" description="Pro residues" evidence="1">
    <location>
        <begin position="105"/>
        <end position="120"/>
    </location>
</feature>
<reference evidence="2" key="1">
    <citation type="journal article" date="2015" name="Nature">
        <title>Complex archaea that bridge the gap between prokaryotes and eukaryotes.</title>
        <authorList>
            <person name="Spang A."/>
            <person name="Saw J.H."/>
            <person name="Jorgensen S.L."/>
            <person name="Zaremba-Niedzwiedzka K."/>
            <person name="Martijn J."/>
            <person name="Lind A.E."/>
            <person name="van Eijk R."/>
            <person name="Schleper C."/>
            <person name="Guy L."/>
            <person name="Ettema T.J."/>
        </authorList>
    </citation>
    <scope>NUCLEOTIDE SEQUENCE</scope>
</reference>
<feature type="region of interest" description="Disordered" evidence="1">
    <location>
        <begin position="90"/>
        <end position="139"/>
    </location>
</feature>